<reference evidence="9" key="1">
    <citation type="journal article" date="2023" name="Mol. Phylogenet. Evol.">
        <title>Genome-scale phylogeny and comparative genomics of the fungal order Sordariales.</title>
        <authorList>
            <person name="Hensen N."/>
            <person name="Bonometti L."/>
            <person name="Westerberg I."/>
            <person name="Brannstrom I.O."/>
            <person name="Guillou S."/>
            <person name="Cros-Aarteil S."/>
            <person name="Calhoun S."/>
            <person name="Haridas S."/>
            <person name="Kuo A."/>
            <person name="Mondo S."/>
            <person name="Pangilinan J."/>
            <person name="Riley R."/>
            <person name="LaButti K."/>
            <person name="Andreopoulos B."/>
            <person name="Lipzen A."/>
            <person name="Chen C."/>
            <person name="Yan M."/>
            <person name="Daum C."/>
            <person name="Ng V."/>
            <person name="Clum A."/>
            <person name="Steindorff A."/>
            <person name="Ohm R.A."/>
            <person name="Martin F."/>
            <person name="Silar P."/>
            <person name="Natvig D.O."/>
            <person name="Lalanne C."/>
            <person name="Gautier V."/>
            <person name="Ament-Velasquez S.L."/>
            <person name="Kruys A."/>
            <person name="Hutchinson M.I."/>
            <person name="Powell A.J."/>
            <person name="Barry K."/>
            <person name="Miller A.N."/>
            <person name="Grigoriev I.V."/>
            <person name="Debuchy R."/>
            <person name="Gladieux P."/>
            <person name="Hiltunen Thoren M."/>
            <person name="Johannesson H."/>
        </authorList>
    </citation>
    <scope>NUCLEOTIDE SEQUENCE</scope>
    <source>
        <strain evidence="9">CBS 141.50</strain>
    </source>
</reference>
<dbReference type="EMBL" id="MU853651">
    <property type="protein sequence ID" value="KAK4139732.1"/>
    <property type="molecule type" value="Genomic_DNA"/>
</dbReference>
<feature type="compositionally biased region" description="Low complexity" evidence="8">
    <location>
        <begin position="1092"/>
        <end position="1112"/>
    </location>
</feature>
<sequence length="1407" mass="151015">MAQPSQAVTRTPAQIPSTLSHSYGLSPVTALAFYGLSSQDDKDRILLLAGEDTWLKVYDVSPAAGPSRLVGKIKVFEAQAVHGIYVYEASSGSESGRGCPVLVWGGQSVAVLPAGDVLGLIEGVLSGEQREDVEAAEGKEVLSPVEYHAPDWIYDGILYHEQSQSQSEEDTQQLSGALVTAHNGILPFSFWYSGDPEQQQQPDRGQTLTFGPVTSPSRPILYSANLALLDPSTLLVAAGTVFGEIAVWKYFIPGLDGGNERGRERYEVLYVLTGHEGSIFGVSISPEMVLPVAGTGLDGERKEETVRLLATCSDDRTVRVWDITERESARESSFQAGLDGARETGFGGDDAGVGHVLDNAEIKGDGDDKGTSRCVAVAMGHVSRIWHVKFGRGPPRSGGQTVELYSFGEDCSRQRWELELELDGGSTELGEKEKKGAERMRGQLRPGAASTCHGGKNIWSATVLWREDNEPLAASGGADGKIVVSGRAGPRDTATMYEDLDLSLTLDDVLQSISGNSPGEGARKKTKESFQRYAFLSDSVLAATAAGRLFLATMGAPLVWEEVPVPEAIVADLRSYNVIKSPAKDTLVLGSATGRVYVYEHGAERGQVREVASLGTKISDILLLAPADYGHPQNQRQPWEVVLNMLGWDHAVFLHFNPSTSTASIDSDTIKLPRQYIMTSALLCRGTLLTGSRTGALTVYARGDTTAGHYDPQASRRDGKTKDAVTAIVPIPGVPEGGSLLFLTTCRDGKCRIYSLDVDSSTLHLLHEIAPPLNTLESAFFTRPLPQDSHNPPDNNQEKKHKSQLILHGFHGPHFLTYNDTTRTVLSRVPCGGAHRPFATVSRASDPGQTRFVFSQAGTLRVVSQGSVQESVVKTGGHGREIKAVAGSWVAESESKSGAGSVSRGRGEREEEKEVLVATAAEDTTIRIWKQDASSSSSSSELVPLAILQGHSAGIQALRFFSFPDSSSLSPRNPPSTNTRSRNTRNTPSYLLSSAGSEELFLWRLSRLGSDSYDPLAVMREAVWDDRSADCDLRVVDFDVAAWHDDDACGDDKNDKDIEGKTESPALLITMVLSDSSIRSYVYRPPVEDTTTKPTTSSASTTSTPSSNSTSTHQKKPPLFQRLAVGRYTGACPTQVRHLRVDSAGAGREIHALTAFTDGHVAVWRAGFGPRGAVGTERGTEQGETEKGEEEEEEAAKFHLALVVRLHQSSIKSLDLAVTRSTRAVAGGALRWVIATGGDDNALGLVELVFRPSSSSVVQRTEGEEKEESGSVKGGYAVVGRYRVRDAHAAGITGVSLTVVRAAPRLGYGSGGSGSDLGGEAETDPETETETGAETHLEITTASNDQRVKLWRVLQHANNNTGRGVQIQLLQNRYSAVADAGCLERIAPGKLMVGGVGVEVWNVEGDI</sequence>
<dbReference type="RefSeq" id="XP_062633103.1">
    <property type="nucleotide sequence ID" value="XM_062782212.1"/>
</dbReference>
<keyword evidence="4" id="KW-0819">tRNA processing</keyword>
<proteinExistence type="inferred from homology"/>
<comment type="subcellular location">
    <subcellularLocation>
        <location evidence="1">Cytoplasm</location>
    </subcellularLocation>
</comment>
<reference evidence="9" key="2">
    <citation type="submission" date="2023-05" db="EMBL/GenBank/DDBJ databases">
        <authorList>
            <consortium name="Lawrence Berkeley National Laboratory"/>
            <person name="Steindorff A."/>
            <person name="Hensen N."/>
            <person name="Bonometti L."/>
            <person name="Westerberg I."/>
            <person name="Brannstrom I.O."/>
            <person name="Guillou S."/>
            <person name="Cros-Aarteil S."/>
            <person name="Calhoun S."/>
            <person name="Haridas S."/>
            <person name="Kuo A."/>
            <person name="Mondo S."/>
            <person name="Pangilinan J."/>
            <person name="Riley R."/>
            <person name="Labutti K."/>
            <person name="Andreopoulos B."/>
            <person name="Lipzen A."/>
            <person name="Chen C."/>
            <person name="Yanf M."/>
            <person name="Daum C."/>
            <person name="Ng V."/>
            <person name="Clum A."/>
            <person name="Ohm R."/>
            <person name="Martin F."/>
            <person name="Silar P."/>
            <person name="Natvig D."/>
            <person name="Lalanne C."/>
            <person name="Gautier V."/>
            <person name="Ament-Velasquez S.L."/>
            <person name="Kruys A."/>
            <person name="Hutchinson M.I."/>
            <person name="Powell A.J."/>
            <person name="Barry K."/>
            <person name="Miller A.N."/>
            <person name="Grigoriev I.V."/>
            <person name="Debuchy R."/>
            <person name="Gladieux P."/>
            <person name="Thoren M.H."/>
            <person name="Johannesson H."/>
        </authorList>
    </citation>
    <scope>NUCLEOTIDE SEQUENCE</scope>
    <source>
        <strain evidence="9">CBS 141.50</strain>
    </source>
</reference>
<evidence type="ECO:0000256" key="8">
    <source>
        <dbReference type="SAM" id="MobiDB-lite"/>
    </source>
</evidence>
<evidence type="ECO:0000256" key="7">
    <source>
        <dbReference type="PROSITE-ProRule" id="PRU00221"/>
    </source>
</evidence>
<dbReference type="InterPro" id="IPR015943">
    <property type="entry name" value="WD40/YVTN_repeat-like_dom_sf"/>
</dbReference>
<feature type="repeat" description="WD" evidence="7">
    <location>
        <begin position="307"/>
        <end position="331"/>
    </location>
</feature>
<dbReference type="GO" id="GO:0030488">
    <property type="term" value="P:tRNA methylation"/>
    <property type="evidence" value="ECO:0007669"/>
    <property type="project" value="TreeGrafter"/>
</dbReference>
<gene>
    <name evidence="9" type="ORF">C8A04DRAFT_32756</name>
</gene>
<organism evidence="9 10">
    <name type="scientific">Dichotomopilus funicola</name>
    <dbReference type="NCBI Taxonomy" id="1934379"/>
    <lineage>
        <taxon>Eukaryota</taxon>
        <taxon>Fungi</taxon>
        <taxon>Dikarya</taxon>
        <taxon>Ascomycota</taxon>
        <taxon>Pezizomycotina</taxon>
        <taxon>Sordariomycetes</taxon>
        <taxon>Sordariomycetidae</taxon>
        <taxon>Sordariales</taxon>
        <taxon>Chaetomiaceae</taxon>
        <taxon>Dichotomopilus</taxon>
    </lineage>
</organism>
<keyword evidence="2" id="KW-0963">Cytoplasm</keyword>
<evidence type="ECO:0000256" key="3">
    <source>
        <dbReference type="ARBA" id="ARBA00022574"/>
    </source>
</evidence>
<dbReference type="PANTHER" id="PTHR14344:SF3">
    <property type="entry name" value="WD REPEAT-CONTAINING PROTEIN 6"/>
    <property type="match status" value="1"/>
</dbReference>
<comment type="similarity">
    <text evidence="6">Belongs to the WD repeat WDR6 family.</text>
</comment>
<keyword evidence="3 7" id="KW-0853">WD repeat</keyword>
<dbReference type="GO" id="GO:0005737">
    <property type="term" value="C:cytoplasm"/>
    <property type="evidence" value="ECO:0007669"/>
    <property type="project" value="UniProtKB-SubCell"/>
</dbReference>
<evidence type="ECO:0000256" key="2">
    <source>
        <dbReference type="ARBA" id="ARBA00022490"/>
    </source>
</evidence>
<feature type="region of interest" description="Disordered" evidence="8">
    <location>
        <begin position="1084"/>
        <end position="1119"/>
    </location>
</feature>
<accession>A0AAN6ZIJ5</accession>
<keyword evidence="10" id="KW-1185">Reference proteome</keyword>
<evidence type="ECO:0000313" key="10">
    <source>
        <dbReference type="Proteomes" id="UP001302676"/>
    </source>
</evidence>
<dbReference type="GeneID" id="87818825"/>
<dbReference type="PANTHER" id="PTHR14344">
    <property type="entry name" value="WD REPEAT PROTEIN"/>
    <property type="match status" value="1"/>
</dbReference>
<dbReference type="Pfam" id="PF00400">
    <property type="entry name" value="WD40"/>
    <property type="match status" value="1"/>
</dbReference>
<dbReference type="InterPro" id="IPR051973">
    <property type="entry name" value="tRNA_Anticodon_Mtase-Reg"/>
</dbReference>
<dbReference type="Proteomes" id="UP001302676">
    <property type="component" value="Unassembled WGS sequence"/>
</dbReference>
<evidence type="ECO:0000256" key="6">
    <source>
        <dbReference type="ARBA" id="ARBA00038255"/>
    </source>
</evidence>
<dbReference type="InterPro" id="IPR036322">
    <property type="entry name" value="WD40_repeat_dom_sf"/>
</dbReference>
<dbReference type="Gene3D" id="2.130.10.10">
    <property type="entry name" value="YVTN repeat-like/Quinoprotein amine dehydrogenase"/>
    <property type="match status" value="2"/>
</dbReference>
<evidence type="ECO:0000256" key="1">
    <source>
        <dbReference type="ARBA" id="ARBA00004496"/>
    </source>
</evidence>
<dbReference type="SMART" id="SM00320">
    <property type="entry name" value="WD40"/>
    <property type="match status" value="5"/>
</dbReference>
<feature type="compositionally biased region" description="Acidic residues" evidence="8">
    <location>
        <begin position="1319"/>
        <end position="1331"/>
    </location>
</feature>
<evidence type="ECO:0000256" key="4">
    <source>
        <dbReference type="ARBA" id="ARBA00022694"/>
    </source>
</evidence>
<feature type="region of interest" description="Disordered" evidence="8">
    <location>
        <begin position="1310"/>
        <end position="1341"/>
    </location>
</feature>
<dbReference type="PROSITE" id="PS50082">
    <property type="entry name" value="WD_REPEATS_2"/>
    <property type="match status" value="1"/>
</dbReference>
<name>A0AAN6ZIJ5_9PEZI</name>
<dbReference type="InterPro" id="IPR001680">
    <property type="entry name" value="WD40_rpt"/>
</dbReference>
<evidence type="ECO:0000313" key="9">
    <source>
        <dbReference type="EMBL" id="KAK4139732.1"/>
    </source>
</evidence>
<protein>
    <submittedName>
        <fullName evidence="9">Cytosolic iron-sulfur protein assembly protein 1</fullName>
    </submittedName>
</protein>
<feature type="region of interest" description="Disordered" evidence="8">
    <location>
        <begin position="893"/>
        <end position="913"/>
    </location>
</feature>
<evidence type="ECO:0000256" key="5">
    <source>
        <dbReference type="ARBA" id="ARBA00022737"/>
    </source>
</evidence>
<dbReference type="SUPFAM" id="SSF50978">
    <property type="entry name" value="WD40 repeat-like"/>
    <property type="match status" value="1"/>
</dbReference>
<keyword evidence="5" id="KW-0677">Repeat</keyword>
<comment type="caution">
    <text evidence="9">The sequence shown here is derived from an EMBL/GenBank/DDBJ whole genome shotgun (WGS) entry which is preliminary data.</text>
</comment>
<feature type="region of interest" description="Disordered" evidence="8">
    <location>
        <begin position="965"/>
        <end position="989"/>
    </location>
</feature>
<feature type="region of interest" description="Disordered" evidence="8">
    <location>
        <begin position="1172"/>
        <end position="1191"/>
    </location>
</feature>